<dbReference type="AlphaFoldDB" id="A0A420DH33"/>
<evidence type="ECO:0000313" key="2">
    <source>
        <dbReference type="Proteomes" id="UP000284407"/>
    </source>
</evidence>
<dbReference type="PANTHER" id="PTHR35802">
    <property type="entry name" value="PROTEASE SYNTHASE AND SPORULATION PROTEIN PAI 2"/>
    <property type="match status" value="1"/>
</dbReference>
<dbReference type="Gene3D" id="2.30.110.10">
    <property type="entry name" value="Electron Transport, Fmn-binding Protein, Chain A"/>
    <property type="match status" value="1"/>
</dbReference>
<name>A0A420DH33_9RHOB</name>
<evidence type="ECO:0000313" key="1">
    <source>
        <dbReference type="EMBL" id="RKE93530.1"/>
    </source>
</evidence>
<dbReference type="PANTHER" id="PTHR35802:SF1">
    <property type="entry name" value="PROTEASE SYNTHASE AND SPORULATION PROTEIN PAI 2"/>
    <property type="match status" value="1"/>
</dbReference>
<dbReference type="Pfam" id="PF04299">
    <property type="entry name" value="FMN_bind_2"/>
    <property type="match status" value="1"/>
</dbReference>
<comment type="caution">
    <text evidence="1">The sequence shown here is derived from an EMBL/GenBank/DDBJ whole genome shotgun (WGS) entry which is preliminary data.</text>
</comment>
<dbReference type="EMBL" id="RAQK01000002">
    <property type="protein sequence ID" value="RKE93530.1"/>
    <property type="molecule type" value="Genomic_DNA"/>
</dbReference>
<accession>A0A420DH33</accession>
<dbReference type="OrthoDB" id="9794948at2"/>
<dbReference type="SUPFAM" id="SSF50475">
    <property type="entry name" value="FMN-binding split barrel"/>
    <property type="match status" value="1"/>
</dbReference>
<keyword evidence="2" id="KW-1185">Reference proteome</keyword>
<dbReference type="InterPro" id="IPR007396">
    <property type="entry name" value="TR_PAI2-type"/>
</dbReference>
<dbReference type="InterPro" id="IPR012349">
    <property type="entry name" value="Split_barrel_FMN-bd"/>
</dbReference>
<proteinExistence type="predicted"/>
<organism evidence="1 2">
    <name type="scientific">Sulfitobacter guttiformis</name>
    <dbReference type="NCBI Taxonomy" id="74349"/>
    <lineage>
        <taxon>Bacteria</taxon>
        <taxon>Pseudomonadati</taxon>
        <taxon>Pseudomonadota</taxon>
        <taxon>Alphaproteobacteria</taxon>
        <taxon>Rhodobacterales</taxon>
        <taxon>Roseobacteraceae</taxon>
        <taxon>Sulfitobacter</taxon>
    </lineage>
</organism>
<sequence>MAVMHNYSLFEMKEAEEKHAFINKRRFANLIINGPTGLLAAHIPLILLESDNGWVLEGHVARSNPLGAAAHDAKGLAIFNGADAYVAAGFYPSKKVHGKVAPTWNYQAVHAAGVMSTFSAQDELVSHLVRLTDFLEADEPNPWAVEDSPAGFTEKLVPHIVGLTMQVETLEGIAKMNQNSHETDRLGVIKGLSERNVPHEQPILDRMRENDRKSVRMCPLNRP</sequence>
<gene>
    <name evidence="1" type="ORF">C8N30_2588</name>
</gene>
<protein>
    <submittedName>
        <fullName evidence="1">PaiB family negative transcriptional regulator</fullName>
    </submittedName>
</protein>
<dbReference type="Proteomes" id="UP000284407">
    <property type="component" value="Unassembled WGS sequence"/>
</dbReference>
<dbReference type="PIRSF" id="PIRSF010372">
    <property type="entry name" value="PaiB"/>
    <property type="match status" value="1"/>
</dbReference>
<dbReference type="STRING" id="1443111.Z949_1941"/>
<reference evidence="1 2" key="1">
    <citation type="submission" date="2018-09" db="EMBL/GenBank/DDBJ databases">
        <title>Genomic Encyclopedia of Archaeal and Bacterial Type Strains, Phase II (KMG-II): from individual species to whole genera.</title>
        <authorList>
            <person name="Goeker M."/>
        </authorList>
    </citation>
    <scope>NUCLEOTIDE SEQUENCE [LARGE SCALE GENOMIC DNA]</scope>
    <source>
        <strain evidence="1 2">DSM 11458</strain>
    </source>
</reference>